<evidence type="ECO:0000256" key="2">
    <source>
        <dbReference type="ARBA" id="ARBA00009025"/>
    </source>
</evidence>
<reference evidence="9" key="1">
    <citation type="submission" date="2022-01" db="EMBL/GenBank/DDBJ databases">
        <authorList>
            <person name="Jo J.-H."/>
            <person name="Im W.-T."/>
        </authorList>
    </citation>
    <scope>NUCLEOTIDE SEQUENCE</scope>
    <source>
        <strain evidence="9">NA20</strain>
    </source>
</reference>
<comment type="subcellular location">
    <subcellularLocation>
        <location evidence="1">Endomembrane system</location>
        <topology evidence="1">Multi-pass membrane protein</topology>
    </subcellularLocation>
    <subcellularLocation>
        <location evidence="6">Membrane</location>
        <topology evidence="6">Multi-pass membrane protein</topology>
    </subcellularLocation>
</comment>
<sequence length="491" mass="54773">MIAVLLILIPLLTGLAAFFFRNEKAARSWALFSSVLTLAVSILGLTVLKQAKYLSHQCEWMQGLGSSFSVGLDGMGQILCLLTAVSYPIIFLSTWHSNYKKANNFFALMLLAQAGLMGVFLAMDALLFYFFWELALIPVYFLCSQWGGERRIQVTFKFFIYTFVGSVLMLIGILFVYTHTADHSFAIGSFYKANLPLGSQHWLFWLFFVAFAIKMPIFPLHTWQPDAYEQSPTATTMVLSGIMVKMGVLGLLRWLLPVLPIASYSYGDTVSRLAIIGMIYASIIAIRQDDIKRLIAYSSIAHIGLMCLTIFSENKIGFQGVMVQMFNHGVNIIGLWIMVELIERQFGTRKMSELGGLAQKAPAMVIFFVIISLANIALPLTNAFVGEFLMFTGVFTSTVTKYNILFTVLAGLCIILAAVYTLNMIRKIFFGEANTLTATATDLRLNEKIALGAIVALIIWMGVYPKPMLDLTNEISDSILKITDVQHLLKK</sequence>
<feature type="transmembrane region" description="Helical" evidence="7">
    <location>
        <begin position="105"/>
        <end position="123"/>
    </location>
</feature>
<gene>
    <name evidence="9" type="ORF">LZZ85_18920</name>
</gene>
<evidence type="ECO:0000256" key="3">
    <source>
        <dbReference type="ARBA" id="ARBA00022692"/>
    </source>
</evidence>
<dbReference type="InterPro" id="IPR010227">
    <property type="entry name" value="NADH_Q_OxRdtase_chainM/4"/>
</dbReference>
<evidence type="ECO:0000313" key="10">
    <source>
        <dbReference type="Proteomes" id="UP001165367"/>
    </source>
</evidence>
<protein>
    <submittedName>
        <fullName evidence="9">NADH-quinone oxidoreductase subunit M</fullName>
    </submittedName>
</protein>
<feature type="transmembrane region" description="Helical" evidence="7">
    <location>
        <begin position="294"/>
        <end position="311"/>
    </location>
</feature>
<dbReference type="Pfam" id="PF00361">
    <property type="entry name" value="Proton_antipo_M"/>
    <property type="match status" value="1"/>
</dbReference>
<evidence type="ECO:0000313" key="9">
    <source>
        <dbReference type="EMBL" id="MCG2616380.1"/>
    </source>
</evidence>
<feature type="transmembrane region" description="Helical" evidence="7">
    <location>
        <begin position="404"/>
        <end position="425"/>
    </location>
</feature>
<keyword evidence="10" id="KW-1185">Reference proteome</keyword>
<dbReference type="PANTHER" id="PTHR43507">
    <property type="entry name" value="NADH-UBIQUINONE OXIDOREDUCTASE CHAIN 4"/>
    <property type="match status" value="1"/>
</dbReference>
<comment type="caution">
    <text evidence="9">The sequence shown here is derived from an EMBL/GenBank/DDBJ whole genome shotgun (WGS) entry which is preliminary data.</text>
</comment>
<accession>A0ABS9KVP9</accession>
<dbReference type="InterPro" id="IPR001750">
    <property type="entry name" value="ND/Mrp_TM"/>
</dbReference>
<feature type="transmembrane region" description="Helical" evidence="7">
    <location>
        <begin position="26"/>
        <end position="48"/>
    </location>
</feature>
<name>A0ABS9KVP9_9BACT</name>
<keyword evidence="4 7" id="KW-1133">Transmembrane helix</keyword>
<dbReference type="PANTHER" id="PTHR43507:SF1">
    <property type="entry name" value="NADH-UBIQUINONE OXIDOREDUCTASE CHAIN 4"/>
    <property type="match status" value="1"/>
</dbReference>
<keyword evidence="5 7" id="KW-0472">Membrane</keyword>
<evidence type="ECO:0000256" key="6">
    <source>
        <dbReference type="RuleBase" id="RU000320"/>
    </source>
</evidence>
<feature type="transmembrane region" description="Helical" evidence="7">
    <location>
        <begin position="202"/>
        <end position="223"/>
    </location>
</feature>
<dbReference type="RefSeq" id="WP_237874917.1">
    <property type="nucleotide sequence ID" value="NZ_JAKLTR010000013.1"/>
</dbReference>
<evidence type="ECO:0000256" key="5">
    <source>
        <dbReference type="ARBA" id="ARBA00023136"/>
    </source>
</evidence>
<dbReference type="EMBL" id="JAKLTR010000013">
    <property type="protein sequence ID" value="MCG2616380.1"/>
    <property type="molecule type" value="Genomic_DNA"/>
</dbReference>
<evidence type="ECO:0000256" key="4">
    <source>
        <dbReference type="ARBA" id="ARBA00022989"/>
    </source>
</evidence>
<feature type="transmembrane region" description="Helical" evidence="7">
    <location>
        <begin position="269"/>
        <end position="287"/>
    </location>
</feature>
<dbReference type="Proteomes" id="UP001165367">
    <property type="component" value="Unassembled WGS sequence"/>
</dbReference>
<evidence type="ECO:0000256" key="1">
    <source>
        <dbReference type="ARBA" id="ARBA00004127"/>
    </source>
</evidence>
<organism evidence="9 10">
    <name type="scientific">Terrimonas ginsenosidimutans</name>
    <dbReference type="NCBI Taxonomy" id="2908004"/>
    <lineage>
        <taxon>Bacteria</taxon>
        <taxon>Pseudomonadati</taxon>
        <taxon>Bacteroidota</taxon>
        <taxon>Chitinophagia</taxon>
        <taxon>Chitinophagales</taxon>
        <taxon>Chitinophagaceae</taxon>
        <taxon>Terrimonas</taxon>
    </lineage>
</organism>
<feature type="transmembrane region" description="Helical" evidence="7">
    <location>
        <begin position="158"/>
        <end position="177"/>
    </location>
</feature>
<evidence type="ECO:0000259" key="8">
    <source>
        <dbReference type="Pfam" id="PF00361"/>
    </source>
</evidence>
<feature type="transmembrane region" description="Helical" evidence="7">
    <location>
        <begin position="323"/>
        <end position="342"/>
    </location>
</feature>
<evidence type="ECO:0000256" key="7">
    <source>
        <dbReference type="SAM" id="Phobius"/>
    </source>
</evidence>
<feature type="transmembrane region" description="Helical" evidence="7">
    <location>
        <begin position="235"/>
        <end position="257"/>
    </location>
</feature>
<feature type="domain" description="NADH:quinone oxidoreductase/Mrp antiporter transmembrane" evidence="8">
    <location>
        <begin position="122"/>
        <end position="408"/>
    </location>
</feature>
<dbReference type="InterPro" id="IPR003918">
    <property type="entry name" value="NADH_UbQ_OxRdtase"/>
</dbReference>
<proteinExistence type="inferred from homology"/>
<feature type="transmembrane region" description="Helical" evidence="7">
    <location>
        <begin position="445"/>
        <end position="463"/>
    </location>
</feature>
<dbReference type="PRINTS" id="PR01437">
    <property type="entry name" value="NUOXDRDTASE4"/>
</dbReference>
<feature type="transmembrane region" description="Helical" evidence="7">
    <location>
        <begin position="363"/>
        <end position="384"/>
    </location>
</feature>
<comment type="similarity">
    <text evidence="2">Belongs to the complex I subunit 4 family.</text>
</comment>
<dbReference type="NCBIfam" id="TIGR01972">
    <property type="entry name" value="NDH_I_M"/>
    <property type="match status" value="1"/>
</dbReference>
<keyword evidence="3 6" id="KW-0812">Transmembrane</keyword>